<keyword evidence="3" id="KW-1185">Reference proteome</keyword>
<accession>A0AAV7KZV1</accession>
<protein>
    <submittedName>
        <fullName evidence="2">Uncharacterized protein</fullName>
    </submittedName>
</protein>
<name>A0AAV7KZV1_PLEWA</name>
<evidence type="ECO:0000313" key="3">
    <source>
        <dbReference type="Proteomes" id="UP001066276"/>
    </source>
</evidence>
<gene>
    <name evidence="2" type="ORF">NDU88_005147</name>
</gene>
<dbReference type="AlphaFoldDB" id="A0AAV7KZV1"/>
<proteinExistence type="predicted"/>
<dbReference type="Proteomes" id="UP001066276">
    <property type="component" value="Chromosome 12"/>
</dbReference>
<evidence type="ECO:0000256" key="1">
    <source>
        <dbReference type="SAM" id="SignalP"/>
    </source>
</evidence>
<dbReference type="InterPro" id="IPR052868">
    <property type="entry name" value="Izumo_fusion"/>
</dbReference>
<feature type="chain" id="PRO_5043485055" evidence="1">
    <location>
        <begin position="32"/>
        <end position="136"/>
    </location>
</feature>
<evidence type="ECO:0000313" key="2">
    <source>
        <dbReference type="EMBL" id="KAJ1085011.1"/>
    </source>
</evidence>
<feature type="signal peptide" evidence="1">
    <location>
        <begin position="1"/>
        <end position="31"/>
    </location>
</feature>
<reference evidence="2" key="1">
    <citation type="journal article" date="2022" name="bioRxiv">
        <title>Sequencing and chromosome-scale assembly of the giantPleurodeles waltlgenome.</title>
        <authorList>
            <person name="Brown T."/>
            <person name="Elewa A."/>
            <person name="Iarovenko S."/>
            <person name="Subramanian E."/>
            <person name="Araus A.J."/>
            <person name="Petzold A."/>
            <person name="Susuki M."/>
            <person name="Suzuki K.-i.T."/>
            <person name="Hayashi T."/>
            <person name="Toyoda A."/>
            <person name="Oliveira C."/>
            <person name="Osipova E."/>
            <person name="Leigh N.D."/>
            <person name="Simon A."/>
            <person name="Yun M.H."/>
        </authorList>
    </citation>
    <scope>NUCLEOTIDE SEQUENCE</scope>
    <source>
        <strain evidence="2">20211129_DDA</strain>
        <tissue evidence="2">Liver</tissue>
    </source>
</reference>
<keyword evidence="1" id="KW-0732">Signal</keyword>
<dbReference type="PANTHER" id="PTHR37357:SF1">
    <property type="entry name" value="IZUMO SPERM-EGG FUSION PROTEIN 4"/>
    <property type="match status" value="1"/>
</dbReference>
<dbReference type="PROSITE" id="PS51257">
    <property type="entry name" value="PROKAR_LIPOPROTEIN"/>
    <property type="match status" value="1"/>
</dbReference>
<organism evidence="2 3">
    <name type="scientific">Pleurodeles waltl</name>
    <name type="common">Iberian ribbed newt</name>
    <dbReference type="NCBI Taxonomy" id="8319"/>
    <lineage>
        <taxon>Eukaryota</taxon>
        <taxon>Metazoa</taxon>
        <taxon>Chordata</taxon>
        <taxon>Craniata</taxon>
        <taxon>Vertebrata</taxon>
        <taxon>Euteleostomi</taxon>
        <taxon>Amphibia</taxon>
        <taxon>Batrachia</taxon>
        <taxon>Caudata</taxon>
        <taxon>Salamandroidea</taxon>
        <taxon>Salamandridae</taxon>
        <taxon>Pleurodelinae</taxon>
        <taxon>Pleurodeles</taxon>
    </lineage>
</organism>
<sequence>MRRRRAAGCTACLARPLWLCLALAASSLAGACLQCDPAFKDKFPYYQKNMNWKTWWAGDRGAAQQLFQNWAEETLKRLKLTISPEIPQDKLHEVAKKILEKLDNMYKEFLYTPGKVFFFVRAVTMAFWIGMRCCEV</sequence>
<dbReference type="EMBL" id="JANPWB010000016">
    <property type="protein sequence ID" value="KAJ1085011.1"/>
    <property type="molecule type" value="Genomic_DNA"/>
</dbReference>
<comment type="caution">
    <text evidence="2">The sequence shown here is derived from an EMBL/GenBank/DDBJ whole genome shotgun (WGS) entry which is preliminary data.</text>
</comment>
<dbReference type="PANTHER" id="PTHR37357">
    <property type="entry name" value="IZUMO SPERM-EGG FUSION PROTEIN 4"/>
    <property type="match status" value="1"/>
</dbReference>